<dbReference type="GO" id="GO:0003824">
    <property type="term" value="F:catalytic activity"/>
    <property type="evidence" value="ECO:0007669"/>
    <property type="project" value="InterPro"/>
</dbReference>
<dbReference type="RefSeq" id="WP_097323376.1">
    <property type="nucleotide sequence ID" value="NZ_OBDY01000015.1"/>
</dbReference>
<keyword evidence="1" id="KW-1133">Transmembrane helix</keyword>
<dbReference type="Pfam" id="PF03372">
    <property type="entry name" value="Exo_endo_phos"/>
    <property type="match status" value="1"/>
</dbReference>
<dbReference type="SUPFAM" id="SSF56219">
    <property type="entry name" value="DNase I-like"/>
    <property type="match status" value="1"/>
</dbReference>
<keyword evidence="4" id="KW-1185">Reference proteome</keyword>
<feature type="domain" description="Endonuclease/exonuclease/phosphatase" evidence="2">
    <location>
        <begin position="100"/>
        <end position="293"/>
    </location>
</feature>
<evidence type="ECO:0000313" key="4">
    <source>
        <dbReference type="Proteomes" id="UP000219612"/>
    </source>
</evidence>
<dbReference type="Gene3D" id="3.60.10.10">
    <property type="entry name" value="Endonuclease/exonuclease/phosphatase"/>
    <property type="match status" value="1"/>
</dbReference>
<sequence length="302" mass="32524">MRGYLIIAMSVLLAGLLALHRWVPGFGLRLGSLLETFLPWLGLAVPVLAALAWWRRPRLALPAVLLPLIAWFAVFGGYLVPAGDRSAGLIAVQHNASDENLDPSGTARALMEANPDFIALEEVTFPAVTDYETTFAAAYPHHSVQGTVALWSRYPLTEAAPADIRPASFGPDWNRGLRAVAQTPHGPVAVYVAHLPSIRIGVSGLESAARDESAIKLGALLKAEPLPRVIVLGDLNSTVQDRGLAPVLDHVTTSRDFAFSWPARFPVARIDQILARGLTVTDLHTLPRTGSDHLPIAARMLS</sequence>
<gene>
    <name evidence="3" type="ORF">SAMN05421748_11549</name>
</gene>
<evidence type="ECO:0000259" key="2">
    <source>
        <dbReference type="Pfam" id="PF03372"/>
    </source>
</evidence>
<dbReference type="Proteomes" id="UP000219612">
    <property type="component" value="Unassembled WGS sequence"/>
</dbReference>
<name>A0A285J5F6_9ACTN</name>
<feature type="transmembrane region" description="Helical" evidence="1">
    <location>
        <begin position="37"/>
        <end position="54"/>
    </location>
</feature>
<dbReference type="AlphaFoldDB" id="A0A285J5F6"/>
<keyword evidence="1" id="KW-0812">Transmembrane</keyword>
<dbReference type="EMBL" id="OBDY01000015">
    <property type="protein sequence ID" value="SNY54331.1"/>
    <property type="molecule type" value="Genomic_DNA"/>
</dbReference>
<keyword evidence="1" id="KW-0472">Membrane</keyword>
<organism evidence="3 4">
    <name type="scientific">Paractinoplanes atraurantiacus</name>
    <dbReference type="NCBI Taxonomy" id="1036182"/>
    <lineage>
        <taxon>Bacteria</taxon>
        <taxon>Bacillati</taxon>
        <taxon>Actinomycetota</taxon>
        <taxon>Actinomycetes</taxon>
        <taxon>Micromonosporales</taxon>
        <taxon>Micromonosporaceae</taxon>
        <taxon>Paractinoplanes</taxon>
    </lineage>
</organism>
<reference evidence="3 4" key="1">
    <citation type="submission" date="2017-09" db="EMBL/GenBank/DDBJ databases">
        <authorList>
            <person name="Ehlers B."/>
            <person name="Leendertz F.H."/>
        </authorList>
    </citation>
    <scope>NUCLEOTIDE SEQUENCE [LARGE SCALE GENOMIC DNA]</scope>
    <source>
        <strain evidence="3 4">CGMCC 4.6857</strain>
    </source>
</reference>
<dbReference type="InterPro" id="IPR005135">
    <property type="entry name" value="Endo/exonuclease/phosphatase"/>
</dbReference>
<proteinExistence type="predicted"/>
<evidence type="ECO:0000256" key="1">
    <source>
        <dbReference type="SAM" id="Phobius"/>
    </source>
</evidence>
<evidence type="ECO:0000313" key="3">
    <source>
        <dbReference type="EMBL" id="SNY54331.1"/>
    </source>
</evidence>
<protein>
    <submittedName>
        <fullName evidence="3">Vancomycin resistance protein VanJ</fullName>
    </submittedName>
</protein>
<accession>A0A285J5F6</accession>
<feature type="transmembrane region" description="Helical" evidence="1">
    <location>
        <begin position="61"/>
        <end position="80"/>
    </location>
</feature>
<dbReference type="InterPro" id="IPR036691">
    <property type="entry name" value="Endo/exonu/phosph_ase_sf"/>
</dbReference>
<dbReference type="OrthoDB" id="4316587at2"/>